<dbReference type="PROSITE" id="PS51349">
    <property type="entry name" value="FMN_HYDROXY_ACID_DH_2"/>
    <property type="match status" value="1"/>
</dbReference>
<feature type="binding site" evidence="9">
    <location>
        <position position="215"/>
    </location>
    <ligand>
        <name>FMN</name>
        <dbReference type="ChEBI" id="CHEBI:58210"/>
    </ligand>
</feature>
<dbReference type="InterPro" id="IPR013785">
    <property type="entry name" value="Aldolase_TIM"/>
</dbReference>
<name>A0A134CHG7_9FIRM</name>
<keyword evidence="2 9" id="KW-0285">Flavoprotein</keyword>
<evidence type="ECO:0000256" key="5">
    <source>
        <dbReference type="ARBA" id="ARBA00024042"/>
    </source>
</evidence>
<dbReference type="SUPFAM" id="SSF51395">
    <property type="entry name" value="FMN-linked oxidoreductases"/>
    <property type="match status" value="1"/>
</dbReference>
<dbReference type="PANTHER" id="PTHR10578">
    <property type="entry name" value="S -2-HYDROXY-ACID OXIDASE-RELATED"/>
    <property type="match status" value="1"/>
</dbReference>
<comment type="catalytic activity">
    <reaction evidence="7">
        <text>(S)-lactate + O2 = pyruvate + H2O2</text>
        <dbReference type="Rhea" id="RHEA:55868"/>
        <dbReference type="ChEBI" id="CHEBI:15361"/>
        <dbReference type="ChEBI" id="CHEBI:15379"/>
        <dbReference type="ChEBI" id="CHEBI:16240"/>
        <dbReference type="ChEBI" id="CHEBI:16651"/>
    </reaction>
    <physiologicalReaction direction="left-to-right" evidence="7">
        <dbReference type="Rhea" id="RHEA:55869"/>
    </physiologicalReaction>
</comment>
<accession>A0A134CHG7</accession>
<protein>
    <recommendedName>
        <fullName evidence="6">L-lactate oxidase</fullName>
    </recommendedName>
</protein>
<dbReference type="InterPro" id="IPR012133">
    <property type="entry name" value="Alpha-hydoxy_acid_DH_FMN"/>
</dbReference>
<dbReference type="InterPro" id="IPR000262">
    <property type="entry name" value="FMN-dep_DH"/>
</dbReference>
<evidence type="ECO:0000259" key="10">
    <source>
        <dbReference type="PROSITE" id="PS51349"/>
    </source>
</evidence>
<keyword evidence="3 9" id="KW-0288">FMN</keyword>
<dbReference type="Pfam" id="PF01070">
    <property type="entry name" value="FMN_dh"/>
    <property type="match status" value="2"/>
</dbReference>
<keyword evidence="12" id="KW-1185">Reference proteome</keyword>
<evidence type="ECO:0000256" key="8">
    <source>
        <dbReference type="PIRSR" id="PIRSR000138-1"/>
    </source>
</evidence>
<evidence type="ECO:0000256" key="1">
    <source>
        <dbReference type="ARBA" id="ARBA00001917"/>
    </source>
</evidence>
<feature type="binding site" evidence="9">
    <location>
        <begin position="270"/>
        <end position="274"/>
    </location>
    <ligand>
        <name>FMN</name>
        <dbReference type="ChEBI" id="CHEBI:58210"/>
    </ligand>
</feature>
<dbReference type="PANTHER" id="PTHR10578:SF107">
    <property type="entry name" value="2-HYDROXYACID OXIDASE 1"/>
    <property type="match status" value="1"/>
</dbReference>
<dbReference type="PATRIC" id="fig|1588748.3.peg.733"/>
<evidence type="ECO:0000256" key="3">
    <source>
        <dbReference type="ARBA" id="ARBA00022643"/>
    </source>
</evidence>
<evidence type="ECO:0000256" key="9">
    <source>
        <dbReference type="PIRSR" id="PIRSR000138-2"/>
    </source>
</evidence>
<feature type="active site" description="Proton acceptor" evidence="8">
    <location>
        <position position="239"/>
    </location>
</feature>
<dbReference type="Gene3D" id="3.20.20.70">
    <property type="entry name" value="Aldolase class I"/>
    <property type="match status" value="1"/>
</dbReference>
<dbReference type="Proteomes" id="UP000070160">
    <property type="component" value="Unassembled WGS sequence"/>
</dbReference>
<dbReference type="GO" id="GO:0016491">
    <property type="term" value="F:oxidoreductase activity"/>
    <property type="evidence" value="ECO:0007669"/>
    <property type="project" value="UniProtKB-KW"/>
</dbReference>
<dbReference type="InterPro" id="IPR037396">
    <property type="entry name" value="FMN_HAD"/>
</dbReference>
<dbReference type="EMBL" id="LSDT01000029">
    <property type="protein sequence ID" value="KXB91547.1"/>
    <property type="molecule type" value="Genomic_DNA"/>
</dbReference>
<dbReference type="RefSeq" id="WP_062485496.1">
    <property type="nucleotide sequence ID" value="NZ_KQ960941.1"/>
</dbReference>
<evidence type="ECO:0000256" key="6">
    <source>
        <dbReference type="ARBA" id="ARBA00029513"/>
    </source>
</evidence>
<evidence type="ECO:0000256" key="7">
    <source>
        <dbReference type="ARBA" id="ARBA00048754"/>
    </source>
</evidence>
<gene>
    <name evidence="11" type="ORF">HMPREF3182_00769</name>
</gene>
<dbReference type="GO" id="GO:0010181">
    <property type="term" value="F:FMN binding"/>
    <property type="evidence" value="ECO:0007669"/>
    <property type="project" value="InterPro"/>
</dbReference>
<feature type="binding site" evidence="9">
    <location>
        <position position="237"/>
    </location>
    <ligand>
        <name>FMN</name>
        <dbReference type="ChEBI" id="CHEBI:58210"/>
    </ligand>
</feature>
<comment type="caution">
    <text evidence="11">The sequence shown here is derived from an EMBL/GenBank/DDBJ whole genome shotgun (WGS) entry which is preliminary data.</text>
</comment>
<dbReference type="STRING" id="1588748.HMPREF3182_00769"/>
<feature type="binding site" evidence="9">
    <location>
        <begin position="293"/>
        <end position="294"/>
    </location>
    <ligand>
        <name>FMN</name>
        <dbReference type="ChEBI" id="CHEBI:58210"/>
    </ligand>
</feature>
<evidence type="ECO:0000313" key="12">
    <source>
        <dbReference type="Proteomes" id="UP000070160"/>
    </source>
</evidence>
<dbReference type="PIRSF" id="PIRSF000138">
    <property type="entry name" value="Al-hdrx_acd_dh"/>
    <property type="match status" value="1"/>
</dbReference>
<sequence>MDIQTIRKKAKERQKACIVCSYCDGNGCRGKIPGFGGLRTGRSFQRNIEALAAYGLVMNSMSGTVCPKTDVSFFGKTLRFPVMIAPIGAIALNCGWQEETEAREYEYVEAICGGAADAGVAAWTGDGGIPFVYQAGMDMAQKFAKTVIPTIKPRVDEEIIDRIHRAEAANALAVACDIDAATLVNMRLLGQPVEPKSPASIRTLAGISSLPFIVKGIMSAKEALICAEAGVSGIVVSNHGGRALDGLAGTADVLPEIAAAVKGKLTIFVDGGIRHGEDILKMLALGADAVLIGRPVAIAAIGGGREGVRIYLEQLYQEFSEALIITGTPSVDDISSNIIRTLSSY</sequence>
<evidence type="ECO:0000313" key="11">
    <source>
        <dbReference type="EMBL" id="KXB91547.1"/>
    </source>
</evidence>
<evidence type="ECO:0000256" key="2">
    <source>
        <dbReference type="ARBA" id="ARBA00022630"/>
    </source>
</evidence>
<evidence type="ECO:0000256" key="4">
    <source>
        <dbReference type="ARBA" id="ARBA00023002"/>
    </source>
</evidence>
<comment type="similarity">
    <text evidence="5">Belongs to the FMN-dependent alpha-hydroxy acid dehydrogenase family.</text>
</comment>
<comment type="cofactor">
    <cofactor evidence="1">
        <name>FMN</name>
        <dbReference type="ChEBI" id="CHEBI:58210"/>
    </cofactor>
</comment>
<feature type="domain" description="FMN hydroxy acid dehydrogenase" evidence="10">
    <location>
        <begin position="36"/>
        <end position="344"/>
    </location>
</feature>
<dbReference type="CDD" id="cd02809">
    <property type="entry name" value="alpha_hydroxyacid_oxid_FMN"/>
    <property type="match status" value="1"/>
</dbReference>
<feature type="binding site" evidence="9">
    <location>
        <position position="242"/>
    </location>
    <ligand>
        <name>glyoxylate</name>
        <dbReference type="ChEBI" id="CHEBI:36655"/>
    </ligand>
</feature>
<proteinExistence type="inferred from homology"/>
<keyword evidence="4" id="KW-0560">Oxidoreductase</keyword>
<reference evidence="12" key="1">
    <citation type="submission" date="2016-01" db="EMBL/GenBank/DDBJ databases">
        <authorList>
            <person name="Mitreva M."/>
            <person name="Pepin K.H."/>
            <person name="Mihindukulasuriya K.A."/>
            <person name="Fulton R."/>
            <person name="Fronick C."/>
            <person name="O'Laughlin M."/>
            <person name="Miner T."/>
            <person name="Herter B."/>
            <person name="Rosa B.A."/>
            <person name="Cordes M."/>
            <person name="Tomlinson C."/>
            <person name="Wollam A."/>
            <person name="Palsikar V.B."/>
            <person name="Mardis E.R."/>
            <person name="Wilson R.K."/>
        </authorList>
    </citation>
    <scope>NUCLEOTIDE SEQUENCE [LARGE SCALE GENOMIC DNA]</scope>
    <source>
        <strain evidence="12">KA00182</strain>
    </source>
</reference>
<dbReference type="AlphaFoldDB" id="A0A134CHG7"/>
<feature type="binding site" evidence="9">
    <location>
        <position position="239"/>
    </location>
    <ligand>
        <name>glyoxylate</name>
        <dbReference type="ChEBI" id="CHEBI:36655"/>
    </ligand>
</feature>
<organism evidence="11 12">
    <name type="scientific">Megasphaera hutchinsoni</name>
    <dbReference type="NCBI Taxonomy" id="1588748"/>
    <lineage>
        <taxon>Bacteria</taxon>
        <taxon>Bacillati</taxon>
        <taxon>Bacillota</taxon>
        <taxon>Negativicutes</taxon>
        <taxon>Veillonellales</taxon>
        <taxon>Veillonellaceae</taxon>
        <taxon>Megasphaera</taxon>
    </lineage>
</organism>